<gene>
    <name evidence="1" type="ORF">BU26DRAFT_559006</name>
</gene>
<evidence type="ECO:0000313" key="1">
    <source>
        <dbReference type="EMBL" id="KAF2254310.1"/>
    </source>
</evidence>
<accession>A0A6A6IXG0</accession>
<sequence length="470" mass="53624">MGATLSYLHPTGRPFCGRCGELHREHLHQINTRSQCRKCGRRFHRPADFRPLKFSAIISQEKNWGDETRPKVDLLLAQIRALMAVLELAKRVFLNDEGELLTGAGPYLLDVLEVTDQLRECLLNPPFAHNEQIDKTNEFKQEHNTLAKKLPPGWEFTRTEEVSVLMPLELIMQYLLESNKICAKAPENAQQMKAMLEELQNLDIFNGLSRELRLEHTVFFAYKPKPTSYCKAMWFVRATSLYWLPVDFEKITSNYSTEDKTNLHKISSRQAKHLMERRDSFIKSGPFIESSQSFLNDAKRIRQEQPKAIPSDALQQVPGYRAVPIFGGIDGIGIAWTGNFEHKLPCQFCSNLYEFAEDHERDSNSEWLPCWGAKRRAYSCAEAALATTGMFLSGEMWKKFQEANAGTLSERILDIWYWARRWEIVSYVIEKGVLVDSFGEGDGGGTFGLLMAVARTAIQSAVDFLIAAGR</sequence>
<evidence type="ECO:0000313" key="2">
    <source>
        <dbReference type="Proteomes" id="UP000800094"/>
    </source>
</evidence>
<proteinExistence type="predicted"/>
<dbReference type="RefSeq" id="XP_033689314.1">
    <property type="nucleotide sequence ID" value="XM_033832647.1"/>
</dbReference>
<protein>
    <submittedName>
        <fullName evidence="1">Uncharacterized protein</fullName>
    </submittedName>
</protein>
<dbReference type="Proteomes" id="UP000800094">
    <property type="component" value="Unassembled WGS sequence"/>
</dbReference>
<dbReference type="EMBL" id="ML987190">
    <property type="protein sequence ID" value="KAF2254310.1"/>
    <property type="molecule type" value="Genomic_DNA"/>
</dbReference>
<name>A0A6A6IXG0_9PLEO</name>
<reference evidence="1" key="1">
    <citation type="journal article" date="2020" name="Stud. Mycol.">
        <title>101 Dothideomycetes genomes: a test case for predicting lifestyles and emergence of pathogens.</title>
        <authorList>
            <person name="Haridas S."/>
            <person name="Albert R."/>
            <person name="Binder M."/>
            <person name="Bloem J."/>
            <person name="Labutti K."/>
            <person name="Salamov A."/>
            <person name="Andreopoulos B."/>
            <person name="Baker S."/>
            <person name="Barry K."/>
            <person name="Bills G."/>
            <person name="Bluhm B."/>
            <person name="Cannon C."/>
            <person name="Castanera R."/>
            <person name="Culley D."/>
            <person name="Daum C."/>
            <person name="Ezra D."/>
            <person name="Gonzalez J."/>
            <person name="Henrissat B."/>
            <person name="Kuo A."/>
            <person name="Liang C."/>
            <person name="Lipzen A."/>
            <person name="Lutzoni F."/>
            <person name="Magnuson J."/>
            <person name="Mondo S."/>
            <person name="Nolan M."/>
            <person name="Ohm R."/>
            <person name="Pangilinan J."/>
            <person name="Park H.-J."/>
            <person name="Ramirez L."/>
            <person name="Alfaro M."/>
            <person name="Sun H."/>
            <person name="Tritt A."/>
            <person name="Yoshinaga Y."/>
            <person name="Zwiers L.-H."/>
            <person name="Turgeon B."/>
            <person name="Goodwin S."/>
            <person name="Spatafora J."/>
            <person name="Crous P."/>
            <person name="Grigoriev I."/>
        </authorList>
    </citation>
    <scope>NUCLEOTIDE SEQUENCE</scope>
    <source>
        <strain evidence="1">CBS 122368</strain>
    </source>
</reference>
<dbReference type="GeneID" id="54585977"/>
<organism evidence="1 2">
    <name type="scientific">Trematosphaeria pertusa</name>
    <dbReference type="NCBI Taxonomy" id="390896"/>
    <lineage>
        <taxon>Eukaryota</taxon>
        <taxon>Fungi</taxon>
        <taxon>Dikarya</taxon>
        <taxon>Ascomycota</taxon>
        <taxon>Pezizomycotina</taxon>
        <taxon>Dothideomycetes</taxon>
        <taxon>Pleosporomycetidae</taxon>
        <taxon>Pleosporales</taxon>
        <taxon>Massarineae</taxon>
        <taxon>Trematosphaeriaceae</taxon>
        <taxon>Trematosphaeria</taxon>
    </lineage>
</organism>
<keyword evidence="2" id="KW-1185">Reference proteome</keyword>
<dbReference type="AlphaFoldDB" id="A0A6A6IXG0"/>